<keyword evidence="1" id="KW-0238">DNA-binding</keyword>
<sequence>MSENPETEVVTAAVRALDILDVFTMEYPHLGLSEIARRAGLAKSTTQRLLKTLESRGYVVQNDSAQWRLGPATASLGGRYQIAFDIRENVEPALRKLSDTVGEDTSFFVRDGDRRIRLIKIQYPNARHSRARVGESMPLDRGAAGRVILAAMGQQGMLYDEIRARGYHVTVGEAKVASASIGVPVFGSRWKVIGALCIGAPAEDGVATRLTGFAPQLRRAAEALSAALSYDNDGASQRLIQARATWHP</sequence>
<dbReference type="InterPro" id="IPR014757">
    <property type="entry name" value="Tscrpt_reg_IclR_C"/>
</dbReference>
<evidence type="ECO:0000313" key="5">
    <source>
        <dbReference type="Proteomes" id="UP001595848"/>
    </source>
</evidence>
<feature type="domain" description="IclR-ED" evidence="3">
    <location>
        <begin position="72"/>
        <end position="230"/>
    </location>
</feature>
<dbReference type="RefSeq" id="WP_217963694.1">
    <property type="nucleotide sequence ID" value="NZ_JAHTBN010000002.1"/>
</dbReference>
<dbReference type="PANTHER" id="PTHR30136:SF24">
    <property type="entry name" value="HTH-TYPE TRANSCRIPTIONAL REPRESSOR ALLR"/>
    <property type="match status" value="1"/>
</dbReference>
<dbReference type="SMART" id="SM00346">
    <property type="entry name" value="HTH_ICLR"/>
    <property type="match status" value="1"/>
</dbReference>
<evidence type="ECO:0000256" key="1">
    <source>
        <dbReference type="ARBA" id="ARBA00023125"/>
    </source>
</evidence>
<dbReference type="Pfam" id="PF09339">
    <property type="entry name" value="HTH_IclR"/>
    <property type="match status" value="1"/>
</dbReference>
<name>A0ABV8NYL7_9BURK</name>
<comment type="caution">
    <text evidence="4">The sequence shown here is derived from an EMBL/GenBank/DDBJ whole genome shotgun (WGS) entry which is preliminary data.</text>
</comment>
<protein>
    <submittedName>
        <fullName evidence="4">IclR family transcriptional regulator</fullName>
    </submittedName>
</protein>
<dbReference type="EMBL" id="JBHSBV010000003">
    <property type="protein sequence ID" value="MFC4200950.1"/>
    <property type="molecule type" value="Genomic_DNA"/>
</dbReference>
<dbReference type="PROSITE" id="PS51078">
    <property type="entry name" value="ICLR_ED"/>
    <property type="match status" value="1"/>
</dbReference>
<dbReference type="Proteomes" id="UP001595848">
    <property type="component" value="Unassembled WGS sequence"/>
</dbReference>
<organism evidence="4 5">
    <name type="scientific">Candidimonas humi</name>
    <dbReference type="NCBI Taxonomy" id="683355"/>
    <lineage>
        <taxon>Bacteria</taxon>
        <taxon>Pseudomonadati</taxon>
        <taxon>Pseudomonadota</taxon>
        <taxon>Betaproteobacteria</taxon>
        <taxon>Burkholderiales</taxon>
        <taxon>Alcaligenaceae</taxon>
        <taxon>Candidimonas</taxon>
    </lineage>
</organism>
<evidence type="ECO:0000259" key="2">
    <source>
        <dbReference type="PROSITE" id="PS51077"/>
    </source>
</evidence>
<dbReference type="InterPro" id="IPR050707">
    <property type="entry name" value="HTH_MetabolicPath_Reg"/>
</dbReference>
<evidence type="ECO:0000259" key="3">
    <source>
        <dbReference type="PROSITE" id="PS51078"/>
    </source>
</evidence>
<dbReference type="InterPro" id="IPR005471">
    <property type="entry name" value="Tscrpt_reg_IclR_N"/>
</dbReference>
<keyword evidence="5" id="KW-1185">Reference proteome</keyword>
<reference evidence="5" key="1">
    <citation type="journal article" date="2019" name="Int. J. Syst. Evol. Microbiol.">
        <title>The Global Catalogue of Microorganisms (GCM) 10K type strain sequencing project: providing services to taxonomists for standard genome sequencing and annotation.</title>
        <authorList>
            <consortium name="The Broad Institute Genomics Platform"/>
            <consortium name="The Broad Institute Genome Sequencing Center for Infectious Disease"/>
            <person name="Wu L."/>
            <person name="Ma J."/>
        </authorList>
    </citation>
    <scope>NUCLEOTIDE SEQUENCE [LARGE SCALE GENOMIC DNA]</scope>
    <source>
        <strain evidence="5">LMG 24813</strain>
    </source>
</reference>
<gene>
    <name evidence="4" type="ORF">ACFOY1_08295</name>
</gene>
<feature type="domain" description="HTH iclR-type" evidence="2">
    <location>
        <begin position="10"/>
        <end position="71"/>
    </location>
</feature>
<dbReference type="PANTHER" id="PTHR30136">
    <property type="entry name" value="HELIX-TURN-HELIX TRANSCRIPTIONAL REGULATOR, ICLR FAMILY"/>
    <property type="match status" value="1"/>
</dbReference>
<proteinExistence type="predicted"/>
<evidence type="ECO:0000313" key="4">
    <source>
        <dbReference type="EMBL" id="MFC4200950.1"/>
    </source>
</evidence>
<accession>A0ABV8NYL7</accession>
<dbReference type="Pfam" id="PF01614">
    <property type="entry name" value="IclR_C"/>
    <property type="match status" value="2"/>
</dbReference>
<dbReference type="PROSITE" id="PS51077">
    <property type="entry name" value="HTH_ICLR"/>
    <property type="match status" value="1"/>
</dbReference>